<dbReference type="Gene3D" id="3.90.660.10">
    <property type="match status" value="1"/>
</dbReference>
<dbReference type="PRINTS" id="PR00757">
    <property type="entry name" value="AMINEOXDASEF"/>
</dbReference>
<gene>
    <name evidence="6" type="ORF">SAMN05216215_10669</name>
</gene>
<dbReference type="Gene3D" id="1.10.405.10">
    <property type="entry name" value="Guanine Nucleotide Dissociation Inhibitor, domain 1"/>
    <property type="match status" value="1"/>
</dbReference>
<evidence type="ECO:0000256" key="1">
    <source>
        <dbReference type="ARBA" id="ARBA00001974"/>
    </source>
</evidence>
<keyword evidence="7" id="KW-1185">Reference proteome</keyword>
<comment type="similarity">
    <text evidence="2">Belongs to the flavin monoamine oxidase family.</text>
</comment>
<dbReference type="STRING" id="418495.SAMN05216215_10669"/>
<feature type="binding site" evidence="4">
    <location>
        <position position="501"/>
    </location>
    <ligand>
        <name>FAD</name>
        <dbReference type="ChEBI" id="CHEBI:57692"/>
    </ligand>
</feature>
<dbReference type="InterPro" id="IPR001613">
    <property type="entry name" value="Flavin_amine_oxidase"/>
</dbReference>
<feature type="binding site" evidence="4">
    <location>
        <position position="418"/>
    </location>
    <ligand>
        <name>substrate</name>
    </ligand>
</feature>
<dbReference type="SUPFAM" id="SSF54373">
    <property type="entry name" value="FAD-linked reductases, C-terminal domain"/>
    <property type="match status" value="1"/>
</dbReference>
<evidence type="ECO:0000256" key="2">
    <source>
        <dbReference type="ARBA" id="ARBA00005995"/>
    </source>
</evidence>
<sequence>MWIRGLGHLAGSRMFITQASGTGEDMNRFTRRGLLSGMAAAGTGALIAPGAPRAIAGSTPVAGRSETQVVVVGAGLAGLTAARELVAAGCEVLVVEARDRVGGRTVNQAVTAPGADPGTIVEVGGQWVGPTQDRVLGLIQQLGLETFKTYDAGDYADYHNGKLTRYGHVFPADPLNLGLNRIPPSDPVGAAEAAAAIQELDRMAQQVPLDAPWTADDARTLDGQTFEDWMNHHLAQPGAKSLISLVINAVLSVEPRDVSLLHVLFYIASAGGLDRLVRTSDGAQESRIVGGSQRISLEMARELGPRVLLNAPVTRIEQDPAGVSVHGDNFSVRAKRCVVTAPPALAARIRYTPPLPGTRDQLTQRIPMGSVIKVQCVYPTPFWRAAGLAGQATSDTGLVRTTFDNSPPDANVGVLLGFIEGEQGRQADQMSATQRRRDVIECFTRYFGEQAADPLEYIEKNWLEEEWTRGGYGGVFTPGTWLDLGEALRAPVGHIHWAGTETATIWNGYMDGAIRSGERVAKQVTNSL</sequence>
<evidence type="ECO:0000313" key="7">
    <source>
        <dbReference type="Proteomes" id="UP000199529"/>
    </source>
</evidence>
<reference evidence="7" key="1">
    <citation type="submission" date="2016-10" db="EMBL/GenBank/DDBJ databases">
        <authorList>
            <person name="Varghese N."/>
            <person name="Submissions S."/>
        </authorList>
    </citation>
    <scope>NUCLEOTIDE SEQUENCE [LARGE SCALE GENOMIC DNA]</scope>
    <source>
        <strain evidence="7">CGMCC 4.3530</strain>
    </source>
</reference>
<dbReference type="InterPro" id="IPR036188">
    <property type="entry name" value="FAD/NAD-bd_sf"/>
</dbReference>
<comment type="cofactor">
    <cofactor evidence="1">
        <name>FAD</name>
        <dbReference type="ChEBI" id="CHEBI:57692"/>
    </cofactor>
</comment>
<dbReference type="PROSITE" id="PS51318">
    <property type="entry name" value="TAT"/>
    <property type="match status" value="1"/>
</dbReference>
<dbReference type="InterPro" id="IPR006311">
    <property type="entry name" value="TAT_signal"/>
</dbReference>
<evidence type="ECO:0000256" key="4">
    <source>
        <dbReference type="PIRSR" id="PIRSR601613-1"/>
    </source>
</evidence>
<keyword evidence="3" id="KW-0560">Oxidoreductase</keyword>
<dbReference type="AlphaFoldDB" id="A0A1H3SLQ1"/>
<proteinExistence type="inferred from homology"/>
<feature type="domain" description="Amine oxidase" evidence="5">
    <location>
        <begin position="76"/>
        <end position="524"/>
    </location>
</feature>
<organism evidence="6 7">
    <name type="scientific">Saccharopolyspora shandongensis</name>
    <dbReference type="NCBI Taxonomy" id="418495"/>
    <lineage>
        <taxon>Bacteria</taxon>
        <taxon>Bacillati</taxon>
        <taxon>Actinomycetota</taxon>
        <taxon>Actinomycetes</taxon>
        <taxon>Pseudonocardiales</taxon>
        <taxon>Pseudonocardiaceae</taxon>
        <taxon>Saccharopolyspora</taxon>
    </lineage>
</organism>
<evidence type="ECO:0000259" key="5">
    <source>
        <dbReference type="Pfam" id="PF01593"/>
    </source>
</evidence>
<dbReference type="Proteomes" id="UP000199529">
    <property type="component" value="Unassembled WGS sequence"/>
</dbReference>
<name>A0A1H3SLQ1_9PSEU</name>
<feature type="binding site" evidence="4">
    <location>
        <position position="313"/>
    </location>
    <ligand>
        <name>FAD</name>
        <dbReference type="ChEBI" id="CHEBI:57692"/>
    </ligand>
</feature>
<dbReference type="Gene3D" id="3.50.50.60">
    <property type="entry name" value="FAD/NAD(P)-binding domain"/>
    <property type="match status" value="1"/>
</dbReference>
<dbReference type="PANTHER" id="PTHR43563:SF1">
    <property type="entry name" value="AMINE OXIDASE [FLAVIN-CONTAINING] B"/>
    <property type="match status" value="1"/>
</dbReference>
<dbReference type="SUPFAM" id="SSF51905">
    <property type="entry name" value="FAD/NAD(P)-binding domain"/>
    <property type="match status" value="1"/>
</dbReference>
<dbReference type="InterPro" id="IPR002937">
    <property type="entry name" value="Amino_oxidase"/>
</dbReference>
<evidence type="ECO:0000313" key="6">
    <source>
        <dbReference type="EMBL" id="SDZ38029.1"/>
    </source>
</evidence>
<feature type="binding site" evidence="4">
    <location>
        <begin position="96"/>
        <end position="97"/>
    </location>
    <ligand>
        <name>FAD</name>
        <dbReference type="ChEBI" id="CHEBI:57692"/>
    </ligand>
</feature>
<dbReference type="PANTHER" id="PTHR43563">
    <property type="entry name" value="AMINE OXIDASE"/>
    <property type="match status" value="1"/>
</dbReference>
<accession>A0A1H3SLQ1</accession>
<dbReference type="Pfam" id="PF01593">
    <property type="entry name" value="Amino_oxidase"/>
    <property type="match status" value="1"/>
</dbReference>
<dbReference type="EMBL" id="FNOK01000066">
    <property type="protein sequence ID" value="SDZ38029.1"/>
    <property type="molecule type" value="Genomic_DNA"/>
</dbReference>
<evidence type="ECO:0000256" key="3">
    <source>
        <dbReference type="ARBA" id="ARBA00023002"/>
    </source>
</evidence>
<dbReference type="GO" id="GO:0016491">
    <property type="term" value="F:oxidoreductase activity"/>
    <property type="evidence" value="ECO:0007669"/>
    <property type="project" value="UniProtKB-KW"/>
</dbReference>
<dbReference type="InterPro" id="IPR050703">
    <property type="entry name" value="Flavin_MAO"/>
</dbReference>
<protein>
    <submittedName>
        <fullName evidence="6">Monoamine oxidase</fullName>
    </submittedName>
</protein>